<dbReference type="RefSeq" id="XP_001801868.1">
    <property type="nucleotide sequence ID" value="XM_001801816.1"/>
</dbReference>
<sequence length="161" mass="18275">MCSEIPDPQASQKAFLRSGLMSTCPTTITSNDSCSICLESCTTHFPSDCPTKEGGMPATITIRECGHIFHPDCLFNWLADHSTCPMCRRKLYKRMVWVWRLMVFLPDVEGEEIGRSIMCTEAAWNYEMSLCGPGPQRDTLMGAEWWRYCTEVMDGESVVRQ</sequence>
<dbReference type="Pfam" id="PF12678">
    <property type="entry name" value="zf-rbx1"/>
    <property type="match status" value="1"/>
</dbReference>
<evidence type="ECO:0000256" key="5">
    <source>
        <dbReference type="ARBA" id="ARBA00022833"/>
    </source>
</evidence>
<keyword evidence="3 6" id="KW-0863">Zinc-finger</keyword>
<keyword evidence="2" id="KW-0479">Metal-binding</keyword>
<dbReference type="VEuPathDB" id="FungiDB:JI435_116290"/>
<dbReference type="InterPro" id="IPR001841">
    <property type="entry name" value="Znf_RING"/>
</dbReference>
<organism evidence="8 9">
    <name type="scientific">Phaeosphaeria nodorum (strain SN15 / ATCC MYA-4574 / FGSC 10173)</name>
    <name type="common">Glume blotch fungus</name>
    <name type="synonym">Parastagonospora nodorum</name>
    <dbReference type="NCBI Taxonomy" id="321614"/>
    <lineage>
        <taxon>Eukaryota</taxon>
        <taxon>Fungi</taxon>
        <taxon>Dikarya</taxon>
        <taxon>Ascomycota</taxon>
        <taxon>Pezizomycotina</taxon>
        <taxon>Dothideomycetes</taxon>
        <taxon>Pleosporomycetidae</taxon>
        <taxon>Pleosporales</taxon>
        <taxon>Pleosporineae</taxon>
        <taxon>Phaeosphaeriaceae</taxon>
        <taxon>Parastagonospora</taxon>
    </lineage>
</organism>
<dbReference type="SMART" id="SM00184">
    <property type="entry name" value="RING"/>
    <property type="match status" value="1"/>
</dbReference>
<dbReference type="UniPathway" id="UPA00143"/>
<dbReference type="KEGG" id="pno:SNOG_11629"/>
<evidence type="ECO:0000256" key="4">
    <source>
        <dbReference type="ARBA" id="ARBA00022786"/>
    </source>
</evidence>
<dbReference type="OrthoDB" id="3800401at2759"/>
<dbReference type="InterPro" id="IPR024766">
    <property type="entry name" value="Znf_RING_H2"/>
</dbReference>
<dbReference type="AlphaFoldDB" id="A0A7U2FH64"/>
<dbReference type="PANTHER" id="PTHR14155:SF627">
    <property type="entry name" value="OS06G0192800 PROTEIN"/>
    <property type="match status" value="1"/>
</dbReference>
<evidence type="ECO:0000313" key="9">
    <source>
        <dbReference type="Proteomes" id="UP000663193"/>
    </source>
</evidence>
<evidence type="ECO:0000256" key="6">
    <source>
        <dbReference type="PROSITE-ProRule" id="PRU00175"/>
    </source>
</evidence>
<keyword evidence="5" id="KW-0862">Zinc</keyword>
<dbReference type="SUPFAM" id="SSF57850">
    <property type="entry name" value="RING/U-box"/>
    <property type="match status" value="1"/>
</dbReference>
<proteinExistence type="predicted"/>
<accession>A0A7U2FH64</accession>
<reference evidence="9" key="1">
    <citation type="journal article" date="2021" name="BMC Genomics">
        <title>Chromosome-level genome assembly and manually-curated proteome of model necrotroph Parastagonospora nodorum Sn15 reveals a genome-wide trove of candidate effector homologs, and redundancy of virulence-related functions within an accessory chromosome.</title>
        <authorList>
            <person name="Bertazzoni S."/>
            <person name="Jones D.A.B."/>
            <person name="Phan H.T."/>
            <person name="Tan K.-C."/>
            <person name="Hane J.K."/>
        </authorList>
    </citation>
    <scope>NUCLEOTIDE SEQUENCE [LARGE SCALE GENOMIC DNA]</scope>
    <source>
        <strain evidence="9">SN15 / ATCC MYA-4574 / FGSC 10173)</strain>
    </source>
</reference>
<dbReference type="PANTHER" id="PTHR14155">
    <property type="entry name" value="RING FINGER DOMAIN-CONTAINING"/>
    <property type="match status" value="1"/>
</dbReference>
<dbReference type="GO" id="GO:0008270">
    <property type="term" value="F:zinc ion binding"/>
    <property type="evidence" value="ECO:0007669"/>
    <property type="project" value="UniProtKB-KW"/>
</dbReference>
<evidence type="ECO:0000256" key="1">
    <source>
        <dbReference type="ARBA" id="ARBA00004906"/>
    </source>
</evidence>
<protein>
    <recommendedName>
        <fullName evidence="7">RING-type domain-containing protein</fullName>
    </recommendedName>
</protein>
<name>A0A7U2FH64_PHANO</name>
<gene>
    <name evidence="8" type="ORF">JI435_116290</name>
</gene>
<dbReference type="PROSITE" id="PS50089">
    <property type="entry name" value="ZF_RING_2"/>
    <property type="match status" value="1"/>
</dbReference>
<evidence type="ECO:0000256" key="3">
    <source>
        <dbReference type="ARBA" id="ARBA00022771"/>
    </source>
</evidence>
<dbReference type="InterPro" id="IPR053238">
    <property type="entry name" value="RING-H2_zinc_finger"/>
</dbReference>
<evidence type="ECO:0000259" key="7">
    <source>
        <dbReference type="PROSITE" id="PS50089"/>
    </source>
</evidence>
<dbReference type="Proteomes" id="UP000663193">
    <property type="component" value="Chromosome 14"/>
</dbReference>
<dbReference type="GO" id="GO:0016567">
    <property type="term" value="P:protein ubiquitination"/>
    <property type="evidence" value="ECO:0007669"/>
    <property type="project" value="UniProtKB-UniPathway"/>
</dbReference>
<dbReference type="Gene3D" id="3.30.40.10">
    <property type="entry name" value="Zinc/RING finger domain, C3HC4 (zinc finger)"/>
    <property type="match status" value="1"/>
</dbReference>
<feature type="domain" description="RING-type" evidence="7">
    <location>
        <begin position="34"/>
        <end position="88"/>
    </location>
</feature>
<evidence type="ECO:0000313" key="8">
    <source>
        <dbReference type="EMBL" id="QRD02905.1"/>
    </source>
</evidence>
<dbReference type="GO" id="GO:0051603">
    <property type="term" value="P:proteolysis involved in protein catabolic process"/>
    <property type="evidence" value="ECO:0007669"/>
    <property type="project" value="UniProtKB-ARBA"/>
</dbReference>
<dbReference type="InterPro" id="IPR013083">
    <property type="entry name" value="Znf_RING/FYVE/PHD"/>
</dbReference>
<evidence type="ECO:0000256" key="2">
    <source>
        <dbReference type="ARBA" id="ARBA00022723"/>
    </source>
</evidence>
<keyword evidence="4" id="KW-0833">Ubl conjugation pathway</keyword>
<keyword evidence="9" id="KW-1185">Reference proteome</keyword>
<dbReference type="EMBL" id="CP069036">
    <property type="protein sequence ID" value="QRD02905.1"/>
    <property type="molecule type" value="Genomic_DNA"/>
</dbReference>
<comment type="pathway">
    <text evidence="1">Protein modification; protein ubiquitination.</text>
</comment>